<dbReference type="PANTHER" id="PTHR13420:SF7">
    <property type="entry name" value="UPF0235 PROTEIN C15ORF40"/>
    <property type="match status" value="1"/>
</dbReference>
<dbReference type="AlphaFoldDB" id="A0A9W9R0U0"/>
<reference evidence="2" key="1">
    <citation type="submission" date="2022-12" db="EMBL/GenBank/DDBJ databases">
        <authorList>
            <person name="Petersen C."/>
        </authorList>
    </citation>
    <scope>NUCLEOTIDE SEQUENCE</scope>
    <source>
        <strain evidence="2">IBT 35675</strain>
    </source>
</reference>
<dbReference type="InterPro" id="IPR036591">
    <property type="entry name" value="YggU-like_sf"/>
</dbReference>
<organism evidence="2 3">
    <name type="scientific">Penicillium brevicompactum</name>
    <dbReference type="NCBI Taxonomy" id="5074"/>
    <lineage>
        <taxon>Eukaryota</taxon>
        <taxon>Fungi</taxon>
        <taxon>Dikarya</taxon>
        <taxon>Ascomycota</taxon>
        <taxon>Pezizomycotina</taxon>
        <taxon>Eurotiomycetes</taxon>
        <taxon>Eurotiomycetidae</taxon>
        <taxon>Eurotiales</taxon>
        <taxon>Aspergillaceae</taxon>
        <taxon>Penicillium</taxon>
    </lineage>
</organism>
<proteinExistence type="inferred from homology"/>
<dbReference type="HAMAP" id="MF_00634">
    <property type="entry name" value="UPF0235"/>
    <property type="match status" value="1"/>
</dbReference>
<dbReference type="SUPFAM" id="SSF69786">
    <property type="entry name" value="YggU-like"/>
    <property type="match status" value="1"/>
</dbReference>
<evidence type="ECO:0000313" key="3">
    <source>
        <dbReference type="Proteomes" id="UP001148299"/>
    </source>
</evidence>
<comment type="caution">
    <text evidence="2">The sequence shown here is derived from an EMBL/GenBank/DDBJ whole genome shotgun (WGS) entry which is preliminary data.</text>
</comment>
<reference evidence="2" key="2">
    <citation type="journal article" date="2023" name="IMA Fungus">
        <title>Comparative genomic study of the Penicillium genus elucidates a diverse pangenome and 15 lateral gene transfer events.</title>
        <authorList>
            <person name="Petersen C."/>
            <person name="Sorensen T."/>
            <person name="Nielsen M.R."/>
            <person name="Sondergaard T.E."/>
            <person name="Sorensen J.L."/>
            <person name="Fitzpatrick D.A."/>
            <person name="Frisvad J.C."/>
            <person name="Nielsen K.L."/>
        </authorList>
    </citation>
    <scope>NUCLEOTIDE SEQUENCE</scope>
    <source>
        <strain evidence="2">IBT 35675</strain>
    </source>
</reference>
<name>A0A9W9R0U0_PENBR</name>
<dbReference type="NCBIfam" id="TIGR00251">
    <property type="entry name" value="DUF167 family protein"/>
    <property type="match status" value="1"/>
</dbReference>
<accession>A0A9W9R0U0</accession>
<keyword evidence="3" id="KW-1185">Reference proteome</keyword>
<dbReference type="Gene3D" id="3.30.1200.10">
    <property type="entry name" value="YggU-like"/>
    <property type="match status" value="1"/>
</dbReference>
<protein>
    <recommendedName>
        <fullName evidence="4">YggU family protein</fullName>
    </recommendedName>
</protein>
<dbReference type="InterPro" id="IPR003746">
    <property type="entry name" value="DUF167"/>
</dbReference>
<gene>
    <name evidence="2" type="ORF">N7541_007786</name>
</gene>
<dbReference type="SMART" id="SM01152">
    <property type="entry name" value="DUF167"/>
    <property type="match status" value="1"/>
</dbReference>
<evidence type="ECO:0000313" key="2">
    <source>
        <dbReference type="EMBL" id="KAJ5350059.1"/>
    </source>
</evidence>
<evidence type="ECO:0000256" key="1">
    <source>
        <dbReference type="ARBA" id="ARBA00010364"/>
    </source>
</evidence>
<dbReference type="Pfam" id="PF02594">
    <property type="entry name" value="DUF167"/>
    <property type="match status" value="1"/>
</dbReference>
<evidence type="ECO:0008006" key="4">
    <source>
        <dbReference type="Google" id="ProtNLM"/>
    </source>
</evidence>
<sequence length="121" mass="12976">MSPTCLRLIARAIPSKSYNLHIPCYVKANASRRGITAVGSDKIDIAVAAVPRDGAANLAVSQVLAEVSLEVAIFKVPKTSVSVIRGAKSREKTLCIADLEIDSEDAFLQRATQILQEAIKK</sequence>
<dbReference type="PANTHER" id="PTHR13420">
    <property type="entry name" value="UPF0235 PROTEIN C15ORF40"/>
    <property type="match status" value="1"/>
</dbReference>
<dbReference type="EMBL" id="JAPZBR010000006">
    <property type="protein sequence ID" value="KAJ5350059.1"/>
    <property type="molecule type" value="Genomic_DNA"/>
</dbReference>
<dbReference type="Proteomes" id="UP001148299">
    <property type="component" value="Unassembled WGS sequence"/>
</dbReference>
<comment type="similarity">
    <text evidence="1">Belongs to the UPF0235 family.</text>
</comment>
<dbReference type="GO" id="GO:0005737">
    <property type="term" value="C:cytoplasm"/>
    <property type="evidence" value="ECO:0007669"/>
    <property type="project" value="TreeGrafter"/>
</dbReference>